<dbReference type="RefSeq" id="WP_181615356.1">
    <property type="nucleotide sequence ID" value="NZ_BAABAM010000008.1"/>
</dbReference>
<dbReference type="Proteomes" id="UP000530928">
    <property type="component" value="Unassembled WGS sequence"/>
</dbReference>
<gene>
    <name evidence="2" type="ORF">HNR30_008026</name>
</gene>
<keyword evidence="3" id="KW-1185">Reference proteome</keyword>
<name>A0A7W0HUZ9_9ACTN</name>
<accession>A0A7W0HUZ9</accession>
<evidence type="ECO:0000313" key="2">
    <source>
        <dbReference type="EMBL" id="MBA2896635.1"/>
    </source>
</evidence>
<feature type="domain" description="ABC-three component systems C-terminal" evidence="1">
    <location>
        <begin position="264"/>
        <end position="388"/>
    </location>
</feature>
<evidence type="ECO:0000313" key="3">
    <source>
        <dbReference type="Proteomes" id="UP000530928"/>
    </source>
</evidence>
<evidence type="ECO:0000259" key="1">
    <source>
        <dbReference type="Pfam" id="PF20283"/>
    </source>
</evidence>
<dbReference type="InterPro" id="IPR046913">
    <property type="entry name" value="ABC-3C_CTD7"/>
</dbReference>
<dbReference type="Pfam" id="PF20283">
    <property type="entry name" value="CTD7"/>
    <property type="match status" value="1"/>
</dbReference>
<protein>
    <recommendedName>
        <fullName evidence="1">ABC-three component systems C-terminal domain-containing protein</fullName>
    </recommendedName>
</protein>
<proteinExistence type="predicted"/>
<dbReference type="AlphaFoldDB" id="A0A7W0HUZ9"/>
<sequence>MSGSSSVFDASASAIGYLYQLRYALLAGLNEFGTDASWSVSVEVVDDVEIVAAGESRRWQLKHRASGTRMTDGTTDLWKTLRIWSEAVREGSLDPTRTQLLLLTTSTVPAGSVAHFLQPGIDRDVDKAYELLEAAAEKSTSDAKKKSIEAYRNLTKGQRLAMLASISVLGDGPTIETVHKSLLKICHLIVGRNAAESLLNRLEGWFMQRCIETMRVATASPITGCEIDEKLSELREQFRSYNLPIDDDIVEMTATRQEYSHRTFVQQLDMIEIGNHRIEIAVRDYLRASTQRARWSRENLLLPGEIGAYERRLREEWETHFAVMKDKLGANAAEDAKVELAKRIYEWVETEFRRNIRPDCHDPFICKGSFHILADGKRVGWHPDFEVRLLSILEPVGGAVNGSL</sequence>
<organism evidence="2 3">
    <name type="scientific">Nonomuraea soli</name>
    <dbReference type="NCBI Taxonomy" id="1032476"/>
    <lineage>
        <taxon>Bacteria</taxon>
        <taxon>Bacillati</taxon>
        <taxon>Actinomycetota</taxon>
        <taxon>Actinomycetes</taxon>
        <taxon>Streptosporangiales</taxon>
        <taxon>Streptosporangiaceae</taxon>
        <taxon>Nonomuraea</taxon>
    </lineage>
</organism>
<reference evidence="2 3" key="1">
    <citation type="submission" date="2020-07" db="EMBL/GenBank/DDBJ databases">
        <title>Genomic Encyclopedia of Type Strains, Phase IV (KMG-IV): sequencing the most valuable type-strain genomes for metagenomic binning, comparative biology and taxonomic classification.</title>
        <authorList>
            <person name="Goeker M."/>
        </authorList>
    </citation>
    <scope>NUCLEOTIDE SEQUENCE [LARGE SCALE GENOMIC DNA]</scope>
    <source>
        <strain evidence="2 3">DSM 45533</strain>
    </source>
</reference>
<dbReference type="EMBL" id="JACDUR010000009">
    <property type="protein sequence ID" value="MBA2896635.1"/>
    <property type="molecule type" value="Genomic_DNA"/>
</dbReference>
<comment type="caution">
    <text evidence="2">The sequence shown here is derived from an EMBL/GenBank/DDBJ whole genome shotgun (WGS) entry which is preliminary data.</text>
</comment>